<feature type="domain" description="Protein FecR C-terminal" evidence="3">
    <location>
        <begin position="310"/>
        <end position="379"/>
    </location>
</feature>
<sequence>MSTKDEKYWLQAILEGKVKPGDAGWERIWKERDFTAVRRVLREVGMWKKDELVADREKMWQVIEQYRGEGMNRRRIPAWRWVAAVMLPLLLGGTLWMNLREKREMLVTEVIPEIEAGTPRAVLLIEQGERIDLSLFAGDTILNKGDVRIRLDSSKSVTYERVAGTPAKIEYNTIIVPRKGEYQLILADGSKVYLNSESKLRFPTRFEGKERRVYLEGEGYFEVAKDTAKPFIVEAKEVDVRVLGTSFNVSAYVSEQAVRTTLVDGKVRVGDRLTGKGEIILPGQQAEWEDGTFTTKEVDTSIYTAWINGKFYFEGATLEEIASQLERWYDIDFFFTSENVKRFAFAGVINKEYSANKIFSIIEKTTRVRFNVNGRVVTVSEINNKQE</sequence>
<dbReference type="Pfam" id="PF04773">
    <property type="entry name" value="FecR"/>
    <property type="match status" value="1"/>
</dbReference>
<dbReference type="Pfam" id="PF16344">
    <property type="entry name" value="FecR_C"/>
    <property type="match status" value="1"/>
</dbReference>
<gene>
    <name evidence="5" type="ORF">F1644_15560</name>
    <name evidence="4" type="ORF">GGR15_004229</name>
</gene>
<dbReference type="Proteomes" id="UP000576368">
    <property type="component" value="Unassembled WGS sequence"/>
</dbReference>
<dbReference type="Gene3D" id="3.55.50.30">
    <property type="match status" value="1"/>
</dbReference>
<proteinExistence type="predicted"/>
<dbReference type="EMBL" id="JAATLI010000019">
    <property type="protein sequence ID" value="NJC20574.1"/>
    <property type="molecule type" value="Genomic_DNA"/>
</dbReference>
<dbReference type="InterPro" id="IPR006860">
    <property type="entry name" value="FecR"/>
</dbReference>
<evidence type="ECO:0000313" key="6">
    <source>
        <dbReference type="Proteomes" id="UP000576368"/>
    </source>
</evidence>
<keyword evidence="1" id="KW-0472">Membrane</keyword>
<keyword evidence="1" id="KW-1133">Transmembrane helix</keyword>
<evidence type="ECO:0000256" key="1">
    <source>
        <dbReference type="SAM" id="Phobius"/>
    </source>
</evidence>
<dbReference type="GeneID" id="86892742"/>
<keyword evidence="7" id="KW-1185">Reference proteome</keyword>
<dbReference type="RefSeq" id="WP_118305332.1">
    <property type="nucleotide sequence ID" value="NZ_BMPA01000018.1"/>
</dbReference>
<dbReference type="FunFam" id="2.60.120.1440:FF:000001">
    <property type="entry name" value="Putative anti-sigma factor"/>
    <property type="match status" value="1"/>
</dbReference>
<evidence type="ECO:0000259" key="3">
    <source>
        <dbReference type="Pfam" id="PF16344"/>
    </source>
</evidence>
<evidence type="ECO:0000313" key="7">
    <source>
        <dbReference type="Proteomes" id="UP001302374"/>
    </source>
</evidence>
<dbReference type="PANTHER" id="PTHR30273:SF2">
    <property type="entry name" value="PROTEIN FECR"/>
    <property type="match status" value="1"/>
</dbReference>
<evidence type="ECO:0000313" key="5">
    <source>
        <dbReference type="EMBL" id="WOF13594.1"/>
    </source>
</evidence>
<dbReference type="AlphaFoldDB" id="A0A7X5YGZ3"/>
<evidence type="ECO:0000259" key="2">
    <source>
        <dbReference type="Pfam" id="PF04773"/>
    </source>
</evidence>
<organism evidence="4 6">
    <name type="scientific">Butyricimonas paravirosa</name>
    <dbReference type="NCBI Taxonomy" id="1472417"/>
    <lineage>
        <taxon>Bacteria</taxon>
        <taxon>Pseudomonadati</taxon>
        <taxon>Bacteroidota</taxon>
        <taxon>Bacteroidia</taxon>
        <taxon>Bacteroidales</taxon>
        <taxon>Odoribacteraceae</taxon>
        <taxon>Butyricimonas</taxon>
    </lineage>
</organism>
<dbReference type="EMBL" id="CP043839">
    <property type="protein sequence ID" value="WOF13594.1"/>
    <property type="molecule type" value="Genomic_DNA"/>
</dbReference>
<reference evidence="4 6" key="2">
    <citation type="submission" date="2020-03" db="EMBL/GenBank/DDBJ databases">
        <title>Genomic Encyclopedia of Type Strains, Phase IV (KMG-IV): sequencing the most valuable type-strain genomes for metagenomic binning, comparative biology and taxonomic classification.</title>
        <authorList>
            <person name="Goeker M."/>
        </authorList>
    </citation>
    <scope>NUCLEOTIDE SEQUENCE [LARGE SCALE GENOMIC DNA]</scope>
    <source>
        <strain evidence="4 6">DSM 105722</strain>
    </source>
</reference>
<reference evidence="5 7" key="1">
    <citation type="submission" date="2019-09" db="EMBL/GenBank/DDBJ databases">
        <title>Butyricimonas paravirosa DSM 105722 (=214-4 = JCM 18677 = CCUG 65563).</title>
        <authorList>
            <person name="Le Roy T."/>
            <person name="Cani P.D."/>
        </authorList>
    </citation>
    <scope>NUCLEOTIDE SEQUENCE [LARGE SCALE GENOMIC DNA]</scope>
    <source>
        <strain evidence="5 7">DSM 105722</strain>
    </source>
</reference>
<dbReference type="GO" id="GO:0016989">
    <property type="term" value="F:sigma factor antagonist activity"/>
    <property type="evidence" value="ECO:0007669"/>
    <property type="project" value="TreeGrafter"/>
</dbReference>
<dbReference type="Proteomes" id="UP001302374">
    <property type="component" value="Chromosome"/>
</dbReference>
<feature type="transmembrane region" description="Helical" evidence="1">
    <location>
        <begin position="81"/>
        <end position="99"/>
    </location>
</feature>
<name>A0A7X5YGZ3_9BACT</name>
<dbReference type="InterPro" id="IPR032508">
    <property type="entry name" value="FecR_C"/>
</dbReference>
<feature type="domain" description="FecR protein" evidence="2">
    <location>
        <begin position="174"/>
        <end position="268"/>
    </location>
</feature>
<dbReference type="Gene3D" id="2.60.120.1440">
    <property type="match status" value="1"/>
</dbReference>
<keyword evidence="1" id="KW-0812">Transmembrane</keyword>
<dbReference type="InterPro" id="IPR012373">
    <property type="entry name" value="Ferrdict_sens_TM"/>
</dbReference>
<evidence type="ECO:0000313" key="4">
    <source>
        <dbReference type="EMBL" id="NJC20574.1"/>
    </source>
</evidence>
<dbReference type="PANTHER" id="PTHR30273">
    <property type="entry name" value="PERIPLASMIC SIGNAL SENSOR AND SIGMA FACTOR ACTIVATOR FECR-RELATED"/>
    <property type="match status" value="1"/>
</dbReference>
<protein>
    <submittedName>
        <fullName evidence="5">DUF4974 domain-containing protein</fullName>
    </submittedName>
</protein>
<accession>A0A7X5YGZ3</accession>